<name>A0A2T6BSV7_9RHOB</name>
<dbReference type="Proteomes" id="UP000244092">
    <property type="component" value="Unassembled WGS sequence"/>
</dbReference>
<evidence type="ECO:0000313" key="5">
    <source>
        <dbReference type="Proteomes" id="UP000244092"/>
    </source>
</evidence>
<proteinExistence type="predicted"/>
<sequence>MVALPDLTPPDGVIPITGTSASNILRGTDGADFIDGVGNGNVIDGFGGDDTLIGGPGNDILQGHSGNDVISGGSGIDYFWVSGDRSSYSVTIDQECVELEDRRGEMDGTDTLLSVEFIDFLDQTWNLEIFSNVASLSEQAFRSFIEVYIAYFDRAPDAEGLFFYGTAFANGTSLEESAATFLNSTEYQATYPPGLNNQEFAEAVYNNVLGRIPDQLGLDFWVGVLDSGARSRDVFILEVLNGAKAPAPGDATQDFIDQKAADVDYLANKTDIGLYFAVTKGMSNVANATTAMQLFDDGEQPDIDAAVAAIDGFYADALDPENGEFLLQLVGVVDDPFAIA</sequence>
<dbReference type="Gene3D" id="2.150.10.10">
    <property type="entry name" value="Serralysin-like metalloprotease, C-terminal"/>
    <property type="match status" value="1"/>
</dbReference>
<dbReference type="InterPro" id="IPR018511">
    <property type="entry name" value="Hemolysin-typ_Ca-bd_CS"/>
</dbReference>
<dbReference type="InterPro" id="IPR011049">
    <property type="entry name" value="Serralysin-like_metalloprot_C"/>
</dbReference>
<keyword evidence="2" id="KW-0964">Secreted</keyword>
<dbReference type="PANTHER" id="PTHR38340:SF1">
    <property type="entry name" value="S-LAYER PROTEIN"/>
    <property type="match status" value="1"/>
</dbReference>
<dbReference type="SUPFAM" id="SSF51120">
    <property type="entry name" value="beta-Roll"/>
    <property type="match status" value="1"/>
</dbReference>
<dbReference type="Gene3D" id="1.10.3130.20">
    <property type="entry name" value="Phycobilisome linker domain"/>
    <property type="match status" value="1"/>
</dbReference>
<comment type="caution">
    <text evidence="4">The sequence shown here is derived from an EMBL/GenBank/DDBJ whole genome shotgun (WGS) entry which is preliminary data.</text>
</comment>
<dbReference type="GO" id="GO:0005509">
    <property type="term" value="F:calcium ion binding"/>
    <property type="evidence" value="ECO:0007669"/>
    <property type="project" value="InterPro"/>
</dbReference>
<protein>
    <submittedName>
        <fullName evidence="4">Uncharacterized protein DUF4214</fullName>
    </submittedName>
</protein>
<organism evidence="4 5">
    <name type="scientific">Sulfitobacter mediterraneus</name>
    <dbReference type="NCBI Taxonomy" id="83219"/>
    <lineage>
        <taxon>Bacteria</taxon>
        <taxon>Pseudomonadati</taxon>
        <taxon>Pseudomonadota</taxon>
        <taxon>Alphaproteobacteria</taxon>
        <taxon>Rhodobacterales</taxon>
        <taxon>Roseobacteraceae</taxon>
        <taxon>Sulfitobacter</taxon>
    </lineage>
</organism>
<reference evidence="4 5" key="1">
    <citation type="submission" date="2018-04" db="EMBL/GenBank/DDBJ databases">
        <title>Genomic Encyclopedia of Archaeal and Bacterial Type Strains, Phase II (KMG-II): from individual species to whole genera.</title>
        <authorList>
            <person name="Goeker M."/>
        </authorList>
    </citation>
    <scope>NUCLEOTIDE SEQUENCE [LARGE SCALE GENOMIC DNA]</scope>
    <source>
        <strain evidence="4 5">DSM 12244</strain>
    </source>
</reference>
<comment type="subcellular location">
    <subcellularLocation>
        <location evidence="1">Secreted</location>
    </subcellularLocation>
</comment>
<dbReference type="Pfam" id="PF13946">
    <property type="entry name" value="DUF4214"/>
    <property type="match status" value="1"/>
</dbReference>
<dbReference type="InterPro" id="IPR050557">
    <property type="entry name" value="RTX_toxin/Mannuronan_C5-epim"/>
</dbReference>
<dbReference type="PRINTS" id="PR00313">
    <property type="entry name" value="CABNDNGRPT"/>
</dbReference>
<evidence type="ECO:0000256" key="1">
    <source>
        <dbReference type="ARBA" id="ARBA00004613"/>
    </source>
</evidence>
<dbReference type="AlphaFoldDB" id="A0A2T6BSV7"/>
<dbReference type="InterPro" id="IPR038255">
    <property type="entry name" value="PBS_linker_sf"/>
</dbReference>
<dbReference type="PROSITE" id="PS00330">
    <property type="entry name" value="HEMOLYSIN_CALCIUM"/>
    <property type="match status" value="1"/>
</dbReference>
<evidence type="ECO:0000313" key="4">
    <source>
        <dbReference type="EMBL" id="PTX59171.1"/>
    </source>
</evidence>
<evidence type="ECO:0000256" key="2">
    <source>
        <dbReference type="ARBA" id="ARBA00022525"/>
    </source>
</evidence>
<dbReference type="EMBL" id="QBKU01000033">
    <property type="protein sequence ID" value="PTX59171.1"/>
    <property type="molecule type" value="Genomic_DNA"/>
</dbReference>
<accession>A0A2T6BSV7</accession>
<dbReference type="InterPro" id="IPR025282">
    <property type="entry name" value="DUF4214"/>
</dbReference>
<gene>
    <name evidence="4" type="ORF">C8N31_1333</name>
</gene>
<dbReference type="Pfam" id="PF00353">
    <property type="entry name" value="HemolysinCabind"/>
    <property type="match status" value="2"/>
</dbReference>
<evidence type="ECO:0000259" key="3">
    <source>
        <dbReference type="Pfam" id="PF13946"/>
    </source>
</evidence>
<feature type="domain" description="DUF4214" evidence="3">
    <location>
        <begin position="178"/>
        <end position="237"/>
    </location>
</feature>
<dbReference type="InterPro" id="IPR001343">
    <property type="entry name" value="Hemolysn_Ca-bd"/>
</dbReference>
<dbReference type="PANTHER" id="PTHR38340">
    <property type="entry name" value="S-LAYER PROTEIN"/>
    <property type="match status" value="1"/>
</dbReference>
<dbReference type="RefSeq" id="WP_025050072.1">
    <property type="nucleotide sequence ID" value="NZ_QBKU01000033.1"/>
</dbReference>
<dbReference type="GO" id="GO:0005576">
    <property type="term" value="C:extracellular region"/>
    <property type="evidence" value="ECO:0007669"/>
    <property type="project" value="UniProtKB-SubCell"/>
</dbReference>
<dbReference type="OrthoDB" id="7748064at2"/>